<proteinExistence type="predicted"/>
<dbReference type="EMBL" id="JACVFC010000003">
    <property type="protein sequence ID" value="MBC9932878.1"/>
    <property type="molecule type" value="Genomic_DNA"/>
</dbReference>
<name>A0ABR7TTE0_9BACT</name>
<evidence type="ECO:0000313" key="1">
    <source>
        <dbReference type="EMBL" id="MBC9932878.1"/>
    </source>
</evidence>
<dbReference type="Proteomes" id="UP000659124">
    <property type="component" value="Unassembled WGS sequence"/>
</dbReference>
<evidence type="ECO:0000313" key="2">
    <source>
        <dbReference type="Proteomes" id="UP000659124"/>
    </source>
</evidence>
<keyword evidence="2" id="KW-1185">Reference proteome</keyword>
<organism evidence="1 2">
    <name type="scientific">Chitinophaga qingshengii</name>
    <dbReference type="NCBI Taxonomy" id="1569794"/>
    <lineage>
        <taxon>Bacteria</taxon>
        <taxon>Pseudomonadati</taxon>
        <taxon>Bacteroidota</taxon>
        <taxon>Chitinophagia</taxon>
        <taxon>Chitinophagales</taxon>
        <taxon>Chitinophagaceae</taxon>
        <taxon>Chitinophaga</taxon>
    </lineage>
</organism>
<comment type="caution">
    <text evidence="1">The sequence shown here is derived from an EMBL/GenBank/DDBJ whole genome shotgun (WGS) entry which is preliminary data.</text>
</comment>
<accession>A0ABR7TTE0</accession>
<gene>
    <name evidence="1" type="ORF">ICL07_20995</name>
</gene>
<sequence>MSITTIVCSPHELKEELTLVMTEEFAVSQKNAESAYDGRLEEFFNRLKGSAQFVIEYPYVDKVYRDSYYSYFSSKLQQYQRNCIRVSVFDGSVAPDQFRNATGVADLRSRYWGFVIIRPTIPNVLGRSVVSPRALRENGFLCLTSKFQTTVCAVKFEAVGFPHASQDTETITCAETALWAMMEYFSSRYTEYKPLTASTIMNTLRNQSYFRQLPSEGLSIKQMSFALRELGFGTKSYLRTMYSSASFTNLLSIYIESGIPLILSISDRYIGGGIGHAVLAIGRTETTSDDIDRLVVSMEEDAVVAARMCEKNIRIVECADIEHRFVFIDDNYSAYQLASLEEPMVYYNNDSWRRCEIVEFLVPLYPKVYMDAMAARLYIKDVLMGERFNIPSDTELFIRVFLTSSRSYKDYLAIEDNFPGKFKEAILNLPMPKFIWVGEISSRVLMKQRMANGLVIVDVTEIQTSGDHALLAWGYGEYCYYKNGLVVKLVQNTIPLKMFNIFINNLKGF</sequence>
<reference evidence="1 2" key="1">
    <citation type="submission" date="2020-09" db="EMBL/GenBank/DDBJ databases">
        <title>Genome sequences of type strains of Chitinophaga qingshengii and Chitinophaga varians.</title>
        <authorList>
            <person name="Kittiwongwattana C."/>
        </authorList>
    </citation>
    <scope>NUCLEOTIDE SEQUENCE [LARGE SCALE GENOMIC DNA]</scope>
    <source>
        <strain evidence="1 2">JCM 30026</strain>
    </source>
</reference>
<dbReference type="RefSeq" id="WP_188090006.1">
    <property type="nucleotide sequence ID" value="NZ_JACVFC010000003.1"/>
</dbReference>
<protein>
    <submittedName>
        <fullName evidence="1">Uncharacterized protein</fullName>
    </submittedName>
</protein>